<evidence type="ECO:0000313" key="8">
    <source>
        <dbReference type="Proteomes" id="UP001470230"/>
    </source>
</evidence>
<evidence type="ECO:0000256" key="3">
    <source>
        <dbReference type="ARBA" id="ARBA00023277"/>
    </source>
</evidence>
<evidence type="ECO:0000313" key="6">
    <source>
        <dbReference type="EMBL" id="KAK8834824.1"/>
    </source>
</evidence>
<comment type="catalytic activity">
    <reaction evidence="4">
        <text>alpha-D-galactosyl-(1-&gt;3)-1D-myo-inositol + sucrose = raffinose + myo-inositol</text>
        <dbReference type="Rhea" id="RHEA:20161"/>
        <dbReference type="ChEBI" id="CHEBI:16634"/>
        <dbReference type="ChEBI" id="CHEBI:17268"/>
        <dbReference type="ChEBI" id="CHEBI:17505"/>
        <dbReference type="ChEBI" id="CHEBI:17992"/>
        <dbReference type="EC" id="2.4.1.82"/>
    </reaction>
</comment>
<keyword evidence="8" id="KW-1185">Reference proteome</keyword>
<gene>
    <name evidence="7" type="ORF">M9Y10_010729</name>
    <name evidence="6" type="ORF">M9Y10_024191</name>
    <name evidence="5" type="ORF">M9Y10_026556</name>
</gene>
<keyword evidence="3" id="KW-0119">Carbohydrate metabolism</keyword>
<name>A0ABR2IMT2_9EUKA</name>
<evidence type="ECO:0000313" key="5">
    <source>
        <dbReference type="EMBL" id="KAK8834640.1"/>
    </source>
</evidence>
<evidence type="ECO:0000256" key="2">
    <source>
        <dbReference type="ARBA" id="ARBA00012708"/>
    </source>
</evidence>
<sequence>MLAHDKIRLQVNCLKGKHVELTCTLNAKAAEKDGLSYELIETEVDGCKLVSLKLIANQSIFNDNLNLSLENPLRFYLPVTEKPEKITTLYLFKDWWTRPSFVDKYEDIPARTQVAYFKYPNKVVCLIPMVGNEFKCNLNGGTATELGLDMFSLVGGQSKVEDPVYLLSEAPTYIEAVHKAFKLLAKTKNVLTREQRRYPEMFEYLGWCSWDAMKTDVNEVGIREKADEFTTKKVPIRWMLIDDGWFPGKDMMVRGFSPDTKKFPHGFKQMIEDIKDKSNVKWFGVWHALMGYWSGIDPECELATTEAPYLFKTTKGLLIPSPKNGSQFFYHWNEILRKEGIDFLKVDGQSSCNVYFEGTMPIPEAARCMNRELELGASLMNGVIINCMGMAMENVLGRPTSGMSRNSDDFFPDQKGSFVEHLLQNAYNATYHDEIYHCDWDMFWTKHEAAVKHSMLRAISGGPIYFSDKVGNTNPEVLKPLVYSDGKILRMDRSAKPTEDCLFIDPLKEGVLKLHNITSWGLHKKGGIISAYNVSPSTQKVVFSPSDIPGIENSEHYWVYNFIKKNVKSLGKKESFSDDIESGGFGWYVVLPESENISCFGLIDKYVCFKAVENIVENGNTQTVVLHETGTVGWASKKAAKKVLINGVDATKDVKQNGEFYTITLPEGEAKEVLTFEW</sequence>
<dbReference type="InterPro" id="IPR008811">
    <property type="entry name" value="Glycosyl_hydrolases_36"/>
</dbReference>
<evidence type="ECO:0000313" key="7">
    <source>
        <dbReference type="EMBL" id="KAK8865193.1"/>
    </source>
</evidence>
<dbReference type="InterPro" id="IPR017853">
    <property type="entry name" value="GH"/>
</dbReference>
<proteinExistence type="inferred from homology"/>
<evidence type="ECO:0000256" key="1">
    <source>
        <dbReference type="ARBA" id="ARBA00007240"/>
    </source>
</evidence>
<reference evidence="7 8" key="1">
    <citation type="submission" date="2024-04" db="EMBL/GenBank/DDBJ databases">
        <title>Tritrichomonas musculus Genome.</title>
        <authorList>
            <person name="Alves-Ferreira E."/>
            <person name="Grigg M."/>
            <person name="Lorenzi H."/>
            <person name="Galac M."/>
        </authorList>
    </citation>
    <scope>NUCLEOTIDE SEQUENCE [LARGE SCALE GENOMIC DNA]</scope>
    <source>
        <strain evidence="7 8">EAF2021</strain>
    </source>
</reference>
<accession>A0ABR2IMT2</accession>
<dbReference type="EMBL" id="JAPFFF010000016">
    <property type="protein sequence ID" value="KAK8865193.1"/>
    <property type="molecule type" value="Genomic_DNA"/>
</dbReference>
<dbReference type="EMBL" id="JAPFFF010000348">
    <property type="protein sequence ID" value="KAK8834640.1"/>
    <property type="molecule type" value="Genomic_DNA"/>
</dbReference>
<dbReference type="Proteomes" id="UP001470230">
    <property type="component" value="Unassembled WGS sequence"/>
</dbReference>
<dbReference type="PANTHER" id="PTHR31268">
    <property type="match status" value="1"/>
</dbReference>
<comment type="similarity">
    <text evidence="1">Belongs to the glycosyl hydrolases 36 family.</text>
</comment>
<dbReference type="SUPFAM" id="SSF51445">
    <property type="entry name" value="(Trans)glycosidases"/>
    <property type="match status" value="1"/>
</dbReference>
<dbReference type="InterPro" id="IPR013785">
    <property type="entry name" value="Aldolase_TIM"/>
</dbReference>
<dbReference type="Gene3D" id="3.20.20.70">
    <property type="entry name" value="Aldolase class I"/>
    <property type="match status" value="1"/>
</dbReference>
<dbReference type="EC" id="2.4.1.82" evidence="2"/>
<dbReference type="PANTHER" id="PTHR31268:SF32">
    <property type="entry name" value="GALACTINOL--SUCROSE GALACTOSYLTRANSFERASE 2-RELATED"/>
    <property type="match status" value="1"/>
</dbReference>
<dbReference type="Pfam" id="PF05691">
    <property type="entry name" value="Raffinose_syn"/>
    <property type="match status" value="2"/>
</dbReference>
<organism evidence="7 8">
    <name type="scientific">Tritrichomonas musculus</name>
    <dbReference type="NCBI Taxonomy" id="1915356"/>
    <lineage>
        <taxon>Eukaryota</taxon>
        <taxon>Metamonada</taxon>
        <taxon>Parabasalia</taxon>
        <taxon>Tritrichomonadida</taxon>
        <taxon>Tritrichomonadidae</taxon>
        <taxon>Tritrichomonas</taxon>
    </lineage>
</organism>
<evidence type="ECO:0000256" key="4">
    <source>
        <dbReference type="ARBA" id="ARBA00049426"/>
    </source>
</evidence>
<protein>
    <recommendedName>
        <fullName evidence="2">galactinol--sucrose galactosyltransferase</fullName>
        <ecNumber evidence="2">2.4.1.82</ecNumber>
    </recommendedName>
</protein>
<comment type="caution">
    <text evidence="7">The sequence shown here is derived from an EMBL/GenBank/DDBJ whole genome shotgun (WGS) entry which is preliminary data.</text>
</comment>
<dbReference type="EMBL" id="JAPFFF010000294">
    <property type="protein sequence ID" value="KAK8834824.1"/>
    <property type="molecule type" value="Genomic_DNA"/>
</dbReference>